<evidence type="ECO:0000256" key="1">
    <source>
        <dbReference type="SAM" id="Phobius"/>
    </source>
</evidence>
<accession>A0A2T4ADK5</accession>
<keyword evidence="3" id="KW-1185">Reference proteome</keyword>
<dbReference type="GeneID" id="36623740"/>
<gene>
    <name evidence="2" type="ORF">M431DRAFT_438534</name>
</gene>
<proteinExistence type="predicted"/>
<keyword evidence="1" id="KW-1133">Transmembrane helix</keyword>
<reference evidence="2 3" key="1">
    <citation type="submission" date="2016-07" db="EMBL/GenBank/DDBJ databases">
        <title>Multiple horizontal gene transfer events from other fungi enriched the ability of initially mycotrophic Trichoderma (Ascomycota) to feed on dead plant biomass.</title>
        <authorList>
            <consortium name="DOE Joint Genome Institute"/>
            <person name="Aerts A."/>
            <person name="Atanasova L."/>
            <person name="Chenthamara K."/>
            <person name="Zhang J."/>
            <person name="Grujic M."/>
            <person name="Henrissat B."/>
            <person name="Kuo A."/>
            <person name="Salamov A."/>
            <person name="Lipzen A."/>
            <person name="Labutti K."/>
            <person name="Barry K."/>
            <person name="Miao Y."/>
            <person name="Rahimi M.J."/>
            <person name="Shen Q."/>
            <person name="Grigoriev I.V."/>
            <person name="Kubicek C.P."/>
            <person name="Druzhinina I.S."/>
        </authorList>
    </citation>
    <scope>NUCLEOTIDE SEQUENCE [LARGE SCALE GENOMIC DNA]</scope>
    <source>
        <strain evidence="2 3">CBS 226.95</strain>
    </source>
</reference>
<dbReference type="EMBL" id="KZ679680">
    <property type="protein sequence ID" value="PTB55175.1"/>
    <property type="molecule type" value="Genomic_DNA"/>
</dbReference>
<dbReference type="Proteomes" id="UP000241690">
    <property type="component" value="Unassembled WGS sequence"/>
</dbReference>
<keyword evidence="1" id="KW-0812">Transmembrane</keyword>
<dbReference type="AlphaFoldDB" id="A0A2T4ADK5"/>
<organism evidence="2 3">
    <name type="scientific">Trichoderma harzianum CBS 226.95</name>
    <dbReference type="NCBI Taxonomy" id="983964"/>
    <lineage>
        <taxon>Eukaryota</taxon>
        <taxon>Fungi</taxon>
        <taxon>Dikarya</taxon>
        <taxon>Ascomycota</taxon>
        <taxon>Pezizomycotina</taxon>
        <taxon>Sordariomycetes</taxon>
        <taxon>Hypocreomycetidae</taxon>
        <taxon>Hypocreales</taxon>
        <taxon>Hypocreaceae</taxon>
        <taxon>Trichoderma</taxon>
    </lineage>
</organism>
<protein>
    <submittedName>
        <fullName evidence="2">Uncharacterized protein</fullName>
    </submittedName>
</protein>
<keyword evidence="1" id="KW-0472">Membrane</keyword>
<feature type="transmembrane region" description="Helical" evidence="1">
    <location>
        <begin position="69"/>
        <end position="87"/>
    </location>
</feature>
<sequence length="88" mass="9747">MRDATATVRAPVLRPIAAHSRRALACPFLCLVLSFQLRGCAEALARREPCGWRRGFAREQPPSHRRRSPLIVLSIVLLIVPLAALLVP</sequence>
<dbReference type="RefSeq" id="XP_024774852.1">
    <property type="nucleotide sequence ID" value="XM_024915173.1"/>
</dbReference>
<evidence type="ECO:0000313" key="3">
    <source>
        <dbReference type="Proteomes" id="UP000241690"/>
    </source>
</evidence>
<evidence type="ECO:0000313" key="2">
    <source>
        <dbReference type="EMBL" id="PTB55175.1"/>
    </source>
</evidence>
<name>A0A2T4ADK5_TRIHA</name>